<dbReference type="PANTHER" id="PTHR43806:SF11">
    <property type="entry name" value="CEREVISIN-RELATED"/>
    <property type="match status" value="1"/>
</dbReference>
<name>A0A542SPX7_9MICO</name>
<dbReference type="InterPro" id="IPR037045">
    <property type="entry name" value="S8pro/Inhibitor_I9_sf"/>
</dbReference>
<keyword evidence="7" id="KW-0732">Signal</keyword>
<evidence type="ECO:0000313" key="10">
    <source>
        <dbReference type="Proteomes" id="UP000316181"/>
    </source>
</evidence>
<dbReference type="PANTHER" id="PTHR43806">
    <property type="entry name" value="PEPTIDASE S8"/>
    <property type="match status" value="1"/>
</dbReference>
<dbReference type="InterPro" id="IPR050131">
    <property type="entry name" value="Peptidase_S8_subtilisin-like"/>
</dbReference>
<comment type="similarity">
    <text evidence="1 5 6">Belongs to the peptidase S8 family.</text>
</comment>
<feature type="chain" id="PRO_5022155066" evidence="7">
    <location>
        <begin position="30"/>
        <end position="1109"/>
    </location>
</feature>
<evidence type="ECO:0000313" key="9">
    <source>
        <dbReference type="EMBL" id="TQK76628.1"/>
    </source>
</evidence>
<feature type="domain" description="Peptidase S8/S53" evidence="8">
    <location>
        <begin position="173"/>
        <end position="451"/>
    </location>
</feature>
<evidence type="ECO:0000256" key="1">
    <source>
        <dbReference type="ARBA" id="ARBA00011073"/>
    </source>
</evidence>
<dbReference type="InterPro" id="IPR000209">
    <property type="entry name" value="Peptidase_S8/S53_dom"/>
</dbReference>
<comment type="caution">
    <text evidence="9">The sequence shown here is derived from an EMBL/GenBank/DDBJ whole genome shotgun (WGS) entry which is preliminary data.</text>
</comment>
<dbReference type="InterPro" id="IPR036852">
    <property type="entry name" value="Peptidase_S8/S53_dom_sf"/>
</dbReference>
<dbReference type="Gene3D" id="3.30.70.80">
    <property type="entry name" value="Peptidase S8 propeptide/proteinase inhibitor I9"/>
    <property type="match status" value="1"/>
</dbReference>
<proteinExistence type="inferred from homology"/>
<dbReference type="InterPro" id="IPR022398">
    <property type="entry name" value="Peptidase_S8_His-AS"/>
</dbReference>
<dbReference type="SUPFAM" id="SSF52743">
    <property type="entry name" value="Subtilisin-like"/>
    <property type="match status" value="1"/>
</dbReference>
<dbReference type="EMBL" id="VFNV01000001">
    <property type="protein sequence ID" value="TQK76628.1"/>
    <property type="molecule type" value="Genomic_DNA"/>
</dbReference>
<evidence type="ECO:0000256" key="5">
    <source>
        <dbReference type="PROSITE-ProRule" id="PRU01240"/>
    </source>
</evidence>
<dbReference type="Gene3D" id="3.40.50.200">
    <property type="entry name" value="Peptidase S8/S53 domain"/>
    <property type="match status" value="1"/>
</dbReference>
<organism evidence="9 10">
    <name type="scientific">Rarobacter incanus</name>
    <dbReference type="NCBI Taxonomy" id="153494"/>
    <lineage>
        <taxon>Bacteria</taxon>
        <taxon>Bacillati</taxon>
        <taxon>Actinomycetota</taxon>
        <taxon>Actinomycetes</taxon>
        <taxon>Micrococcales</taxon>
        <taxon>Rarobacteraceae</taxon>
        <taxon>Rarobacter</taxon>
    </lineage>
</organism>
<dbReference type="PROSITE" id="PS51892">
    <property type="entry name" value="SUBTILASE"/>
    <property type="match status" value="1"/>
</dbReference>
<gene>
    <name evidence="9" type="ORF">FB389_1313</name>
</gene>
<evidence type="ECO:0000256" key="4">
    <source>
        <dbReference type="ARBA" id="ARBA00022825"/>
    </source>
</evidence>
<keyword evidence="3 5" id="KW-0378">Hydrolase</keyword>
<evidence type="ECO:0000259" key="8">
    <source>
        <dbReference type="Pfam" id="PF00082"/>
    </source>
</evidence>
<sequence>MKYRHRIAAALCATALVGATLSAAGGAVAAPLPSDTTPPAAADVGADVLSAEAKKQAEKLAKDPDATASVIAVFDAGVKAGASKRRTASARSKIAATRKAIVKALPAGHATVKRTYTTVSAIAVEVDGQGLAALSANPAVTAIQTNKTVKKSTLDEANTLTGADEVQLAGYTGDGATVAILDTGVDITDGVVHPGLADNLVGQACFADDGCDEDDATDTPADDESHGTHVAGIITGPNGVAPGADFYAIKVLDSYGYGDDAGILAALDYVTELNDDAAGTVDFVNLSLGGGDYTDADSCNSDNAAYKVAFANLNAQGVSNFVATGNDESTSSVSAPACVDGAIGVGSVDVTDNASADYCYGSGTLADQVSCYSNATAVQGPGQLVDIVAPGCEITSLGLAGTDDVPMCGTSMATPYAVGVAALTKEIAADKGRKAFTAAGLQEFLERTGVQVKDPRIKKVTFPRVSPPAILAALTLDPPTGLAVDPQTDVASWDPSANADHYVVTVVSAVSGERTQHEVRDITQYSLSNESCGELSISVAVVTAAGVASVPSDEVRHTLRQCPQSVTDVSLEASDDVTNEISWALPVVGPEDVQITAISVESRVAGGSWARLGADLPATKTSYSDVPDVCGLVYYRVTAVAGNGDRSAPSGVVYRSMCAPANDLIADATEVSFDGPQESYVDSVDSIRWATRSDTDPLTDCTYDNVSNTVWYKVEPAQTGRIRIDTAGSKIYDLDYEYDEDMGVVTAVFAGEPNEDNQLSCLSTYGSDLTTVDVTGGETYYVMVGSDGELDRASDSILQVSISSDFSFNDSYANALPITATPFKQIVTDAASAGTFDENPFHACATGGPRQGGGSLWWTITPSVSGYLNVGTGGSTGAFNDTVVSVFTQSGSSFDSVACSDDAFGSIAGAVSDVKVSAGATYFIVVSRYSEEPAGDEGSVALTVSLNDKPTYTVTGGSTGGGTIIETHTVVKVVNHTKYLPVTTYSPKIMVGARLGAKAAVKVKKRKAKKVTVVLANLGNATDALRFKASKAPKGFTVKVRNAKGKDVTRAVRSRKFKTGRVAAGKSVRLTVVIKAKKGKKKTKGAVRFTVTSVSKPARVSKAKVVVRR</sequence>
<dbReference type="PROSITE" id="PS00136">
    <property type="entry name" value="SUBTILASE_ASP"/>
    <property type="match status" value="1"/>
</dbReference>
<dbReference type="AlphaFoldDB" id="A0A542SPX7"/>
<dbReference type="RefSeq" id="WP_170207904.1">
    <property type="nucleotide sequence ID" value="NZ_BAAATB010000002.1"/>
</dbReference>
<dbReference type="InterPro" id="IPR023828">
    <property type="entry name" value="Peptidase_S8_Ser-AS"/>
</dbReference>
<dbReference type="GO" id="GO:0006508">
    <property type="term" value="P:proteolysis"/>
    <property type="evidence" value="ECO:0007669"/>
    <property type="project" value="UniProtKB-KW"/>
</dbReference>
<keyword evidence="10" id="KW-1185">Reference proteome</keyword>
<feature type="active site" description="Charge relay system" evidence="5">
    <location>
        <position position="411"/>
    </location>
</feature>
<evidence type="ECO:0000256" key="6">
    <source>
        <dbReference type="RuleBase" id="RU003355"/>
    </source>
</evidence>
<dbReference type="PROSITE" id="PS00138">
    <property type="entry name" value="SUBTILASE_SER"/>
    <property type="match status" value="1"/>
</dbReference>
<feature type="active site" description="Charge relay system" evidence="5">
    <location>
        <position position="226"/>
    </location>
</feature>
<evidence type="ECO:0000256" key="3">
    <source>
        <dbReference type="ARBA" id="ARBA00022801"/>
    </source>
</evidence>
<dbReference type="InterPro" id="IPR015500">
    <property type="entry name" value="Peptidase_S8_subtilisin-rel"/>
</dbReference>
<accession>A0A542SPX7</accession>
<dbReference type="InterPro" id="IPR023827">
    <property type="entry name" value="Peptidase_S8_Asp-AS"/>
</dbReference>
<dbReference type="Pfam" id="PF00082">
    <property type="entry name" value="Peptidase_S8"/>
    <property type="match status" value="1"/>
</dbReference>
<evidence type="ECO:0000256" key="7">
    <source>
        <dbReference type="SAM" id="SignalP"/>
    </source>
</evidence>
<protein>
    <submittedName>
        <fullName evidence="9">Subtilisin family serine protease</fullName>
    </submittedName>
</protein>
<dbReference type="Proteomes" id="UP000316181">
    <property type="component" value="Unassembled WGS sequence"/>
</dbReference>
<dbReference type="PRINTS" id="PR00723">
    <property type="entry name" value="SUBTILISIN"/>
</dbReference>
<keyword evidence="2 5" id="KW-0645">Protease</keyword>
<reference evidence="9 10" key="1">
    <citation type="submission" date="2019-06" db="EMBL/GenBank/DDBJ databases">
        <title>Sequencing the genomes of 1000 actinobacteria strains.</title>
        <authorList>
            <person name="Klenk H.-P."/>
        </authorList>
    </citation>
    <scope>NUCLEOTIDE SEQUENCE [LARGE SCALE GENOMIC DNA]</scope>
    <source>
        <strain evidence="9 10">DSM 10596</strain>
    </source>
</reference>
<dbReference type="GO" id="GO:0004252">
    <property type="term" value="F:serine-type endopeptidase activity"/>
    <property type="evidence" value="ECO:0007669"/>
    <property type="project" value="UniProtKB-UniRule"/>
</dbReference>
<feature type="active site" description="Charge relay system" evidence="5">
    <location>
        <position position="182"/>
    </location>
</feature>
<keyword evidence="4 5" id="KW-0720">Serine protease</keyword>
<dbReference type="PROSITE" id="PS00137">
    <property type="entry name" value="SUBTILASE_HIS"/>
    <property type="match status" value="1"/>
</dbReference>
<feature type="signal peptide" evidence="7">
    <location>
        <begin position="1"/>
        <end position="29"/>
    </location>
</feature>
<evidence type="ECO:0000256" key="2">
    <source>
        <dbReference type="ARBA" id="ARBA00022670"/>
    </source>
</evidence>